<dbReference type="AlphaFoldDB" id="A0A0A2L8Z8"/>
<proteinExistence type="predicted"/>
<protein>
    <submittedName>
        <fullName evidence="1">Uncharacterized protein</fullName>
    </submittedName>
</protein>
<name>A0A0A2L8Z8_PENIT</name>
<dbReference type="Proteomes" id="UP000030104">
    <property type="component" value="Unassembled WGS sequence"/>
</dbReference>
<evidence type="ECO:0000313" key="1">
    <source>
        <dbReference type="EMBL" id="KGO75646.1"/>
    </source>
</evidence>
<sequence length="32" mass="3779">MALRLSLLKLHFIHDMIESKLLITFSMVCSRM</sequence>
<evidence type="ECO:0000313" key="2">
    <source>
        <dbReference type="Proteomes" id="UP000030104"/>
    </source>
</evidence>
<dbReference type="EMBL" id="JQGA01000447">
    <property type="protein sequence ID" value="KGO75646.1"/>
    <property type="molecule type" value="Genomic_DNA"/>
</dbReference>
<organism evidence="1 2">
    <name type="scientific">Penicillium italicum</name>
    <name type="common">Blue mold</name>
    <dbReference type="NCBI Taxonomy" id="40296"/>
    <lineage>
        <taxon>Eukaryota</taxon>
        <taxon>Fungi</taxon>
        <taxon>Dikarya</taxon>
        <taxon>Ascomycota</taxon>
        <taxon>Pezizomycotina</taxon>
        <taxon>Eurotiomycetes</taxon>
        <taxon>Eurotiomycetidae</taxon>
        <taxon>Eurotiales</taxon>
        <taxon>Aspergillaceae</taxon>
        <taxon>Penicillium</taxon>
    </lineage>
</organism>
<gene>
    <name evidence="1" type="ORF">PITC_042490</name>
</gene>
<dbReference type="HOGENOM" id="CLU_3392465_0_0_1"/>
<keyword evidence="2" id="KW-1185">Reference proteome</keyword>
<accession>A0A0A2L8Z8</accession>
<reference evidence="1 2" key="1">
    <citation type="journal article" date="2015" name="Mol. Plant Microbe Interact.">
        <title>Genome, transcriptome, and functional analyses of Penicillium expansum provide new insights into secondary metabolism and pathogenicity.</title>
        <authorList>
            <person name="Ballester A.R."/>
            <person name="Marcet-Houben M."/>
            <person name="Levin E."/>
            <person name="Sela N."/>
            <person name="Selma-Lazaro C."/>
            <person name="Carmona L."/>
            <person name="Wisniewski M."/>
            <person name="Droby S."/>
            <person name="Gonzalez-Candelas L."/>
            <person name="Gabaldon T."/>
        </authorList>
    </citation>
    <scope>NUCLEOTIDE SEQUENCE [LARGE SCALE GENOMIC DNA]</scope>
    <source>
        <strain evidence="1 2">PHI-1</strain>
    </source>
</reference>
<comment type="caution">
    <text evidence="1">The sequence shown here is derived from an EMBL/GenBank/DDBJ whole genome shotgun (WGS) entry which is preliminary data.</text>
</comment>